<evidence type="ECO:0000313" key="6">
    <source>
        <dbReference type="Proteomes" id="UP000252100"/>
    </source>
</evidence>
<dbReference type="AlphaFoldDB" id="A0A345BZG5"/>
<dbReference type="PANTHER" id="PTHR43214">
    <property type="entry name" value="TWO-COMPONENT RESPONSE REGULATOR"/>
    <property type="match status" value="1"/>
</dbReference>
<dbReference type="EMBL" id="CP031092">
    <property type="protein sequence ID" value="AXF56346.1"/>
    <property type="molecule type" value="Genomic_DNA"/>
</dbReference>
<accession>A0A345BZG5</accession>
<dbReference type="Proteomes" id="UP000252100">
    <property type="component" value="Chromosome"/>
</dbReference>
<evidence type="ECO:0000313" key="5">
    <source>
        <dbReference type="EMBL" id="AXF56346.1"/>
    </source>
</evidence>
<dbReference type="SMART" id="SM00421">
    <property type="entry name" value="HTH_LUXR"/>
    <property type="match status" value="1"/>
</dbReference>
<dbReference type="InterPro" id="IPR000792">
    <property type="entry name" value="Tscrpt_reg_LuxR_C"/>
</dbReference>
<evidence type="ECO:0000256" key="3">
    <source>
        <dbReference type="ARBA" id="ARBA00023163"/>
    </source>
</evidence>
<name>A0A345BZG5_9BACI</name>
<dbReference type="GO" id="GO:0006355">
    <property type="term" value="P:regulation of DNA-templated transcription"/>
    <property type="evidence" value="ECO:0007669"/>
    <property type="project" value="InterPro"/>
</dbReference>
<dbReference type="KEGG" id="rue:DT065_10165"/>
<dbReference type="SUPFAM" id="SSF46894">
    <property type="entry name" value="C-terminal effector domain of the bipartite response regulators"/>
    <property type="match status" value="1"/>
</dbReference>
<dbReference type="PROSITE" id="PS50043">
    <property type="entry name" value="HTH_LUXR_2"/>
    <property type="match status" value="1"/>
</dbReference>
<proteinExistence type="predicted"/>
<protein>
    <submittedName>
        <fullName evidence="5">DNA-binding response regulator</fullName>
    </submittedName>
</protein>
<dbReference type="PRINTS" id="PR00038">
    <property type="entry name" value="HTHLUXR"/>
</dbReference>
<keyword evidence="6" id="KW-1185">Reference proteome</keyword>
<evidence type="ECO:0000259" key="4">
    <source>
        <dbReference type="PROSITE" id="PS50043"/>
    </source>
</evidence>
<dbReference type="InterPro" id="IPR039420">
    <property type="entry name" value="WalR-like"/>
</dbReference>
<keyword evidence="2 5" id="KW-0238">DNA-binding</keyword>
<sequence>MLLLLMILQMGGYEMKVCLTFYEDTEAQQRLAELYEFHKDMYFDPDQGRIILEREQIHVVVGKKASLEQLRERPLHKYVALVNPGDRQSFEMVLNLGVSHVIAGSHSIPTLAQQIKNRTSDHSYIDPTLNIDFIKVFDKASTRKTGLQKHFQLDFEKASAKLSLAECRILQGILEGKSNMKIAENAYLAQSTVNNHVSKIIKKINATDRTHAIKRAIELDWIVDAFHERGIFESPQLMTMHRSGGRPAYNA</sequence>
<organism evidence="5 6">
    <name type="scientific">Salicibibacter kimchii</name>
    <dbReference type="NCBI Taxonomy" id="2099786"/>
    <lineage>
        <taxon>Bacteria</taxon>
        <taxon>Bacillati</taxon>
        <taxon>Bacillota</taxon>
        <taxon>Bacilli</taxon>
        <taxon>Bacillales</taxon>
        <taxon>Bacillaceae</taxon>
        <taxon>Salicibibacter</taxon>
    </lineage>
</organism>
<feature type="domain" description="HTH luxR-type" evidence="4">
    <location>
        <begin position="156"/>
        <end position="220"/>
    </location>
</feature>
<keyword evidence="3" id="KW-0804">Transcription</keyword>
<dbReference type="Gene3D" id="3.40.50.2300">
    <property type="match status" value="1"/>
</dbReference>
<keyword evidence="1" id="KW-0805">Transcription regulation</keyword>
<dbReference type="CDD" id="cd06170">
    <property type="entry name" value="LuxR_C_like"/>
    <property type="match status" value="1"/>
</dbReference>
<dbReference type="InterPro" id="IPR016032">
    <property type="entry name" value="Sig_transdc_resp-reg_C-effctor"/>
</dbReference>
<gene>
    <name evidence="5" type="ORF">DT065_10165</name>
</gene>
<evidence type="ECO:0000256" key="1">
    <source>
        <dbReference type="ARBA" id="ARBA00023015"/>
    </source>
</evidence>
<dbReference type="GO" id="GO:0003677">
    <property type="term" value="F:DNA binding"/>
    <property type="evidence" value="ECO:0007669"/>
    <property type="project" value="UniProtKB-KW"/>
</dbReference>
<reference evidence="5 6" key="1">
    <citation type="journal article" date="2018" name="J. Microbiol.">
        <title>Salicibibacter kimchii gen. nov., sp. nov., a moderately halophilic and alkalitolerant bacterium in the family Bacillaceae, isolated from kimchi.</title>
        <authorList>
            <person name="Jang J.Y."/>
            <person name="Oh Y.J."/>
            <person name="Lim S.K."/>
            <person name="Park H.K."/>
            <person name="Lee C."/>
            <person name="Kim J.Y."/>
            <person name="Lee M.A."/>
            <person name="Choi H.J."/>
        </authorList>
    </citation>
    <scope>NUCLEOTIDE SEQUENCE [LARGE SCALE GENOMIC DNA]</scope>
    <source>
        <strain evidence="5 6">NKC1-1</strain>
    </source>
</reference>
<dbReference type="Pfam" id="PF00196">
    <property type="entry name" value="GerE"/>
    <property type="match status" value="1"/>
</dbReference>
<evidence type="ECO:0000256" key="2">
    <source>
        <dbReference type="ARBA" id="ARBA00023125"/>
    </source>
</evidence>